<dbReference type="InterPro" id="IPR011009">
    <property type="entry name" value="Kinase-like_dom_sf"/>
</dbReference>
<dbReference type="SUPFAM" id="SSF52058">
    <property type="entry name" value="L domain-like"/>
    <property type="match status" value="2"/>
</dbReference>
<dbReference type="Gene3D" id="3.80.10.10">
    <property type="entry name" value="Ribonuclease Inhibitor"/>
    <property type="match status" value="6"/>
</dbReference>
<dbReference type="FunFam" id="3.30.200.20:FF:000432">
    <property type="entry name" value="LRR receptor-like serine/threonine-protein kinase EFR"/>
    <property type="match status" value="1"/>
</dbReference>
<evidence type="ECO:0000256" key="10">
    <source>
        <dbReference type="ARBA" id="ARBA00022692"/>
    </source>
</evidence>
<dbReference type="Gene3D" id="1.10.510.10">
    <property type="entry name" value="Transferase(Phosphotransferase) domain 1"/>
    <property type="match status" value="1"/>
</dbReference>
<keyword evidence="17 27" id="KW-0472">Membrane</keyword>
<keyword evidence="6" id="KW-0723">Serine/threonine-protein kinase</keyword>
<evidence type="ECO:0000256" key="20">
    <source>
        <dbReference type="ARBA" id="ARBA00047899"/>
    </source>
</evidence>
<gene>
    <name evidence="29" type="ORF">URODEC1_LOCUS85373</name>
</gene>
<keyword evidence="15 25" id="KW-0067">ATP-binding</keyword>
<evidence type="ECO:0000256" key="5">
    <source>
        <dbReference type="ARBA" id="ARBA00022475"/>
    </source>
</evidence>
<dbReference type="InterPro" id="IPR003591">
    <property type="entry name" value="Leu-rich_rpt_typical-subtyp"/>
</dbReference>
<sequence>MQHMRNHEKSQLKVHPHLPPPRRWRVSDGFLYDMAPLGTLSSSVLLATVLSFFLSFLVLASSLDRTAPNQDLQTLLCLKDHLSDSAGQLASWRNGFLQFCSWAGVGCGKRHTSRVVALDLGSFHVNGQIPPCIANLTFLTRIHFPNNQLSGSIPPELGQLNRLQYLNLSSNNLSGVIPGTLSSCSALQIIDLGGNSLLGMIPEGLGMLQNLSVLHLAGNSLTGKVPLSLGCKSSLTAVVLTNNSLTGPIPSCLANSSSLRVLDLTNNHLGGEIPFALLNSRSLQTIALGVNNFVGSIPALSHSNSRLQHLILTRNDLSGVIPSSLGNFSSLLRLLLACNNLEGTIPASISKFPNLQALDLTYNYLSGTVPTSLYNMSTLTYLGIGANNLEGEIPQDIGFTLRGIRKMIFLENQFHGKIPASLANATNLMVIDLRYNSFRGIIPSLGSLPNLVELNLGTNQLEAGDWSFLSSLANCTQLVKLSLSENQIQGTLPSTIGDLANSLKVLLLSGNNISGKIPPEIGYLTNVTVLYLDKNQFTGSLPDTLGNLSRLVELSLSQNKLFGRIPISISNLSQLNELYLQENDFSGPIPEAIGYCKNLEMLNLSCNSLDGRIPKALLTLSSLTKGMDLSHNQLSGQIPLEIGGLINLGLLNISNNQLSGQIPSTLGQCVHLESLHIEGNHLEGEIPKSYMELRGIMELDLSRNNLSGAIPEWFEFLSSLNLLNLSFNNLEGPVPTVGIFQNKSTVYIQGNKKLCGSTPLLKLPLCDAKASRENHTSKILKVLGFSVLSLLLLSCLAVILLKRRKVKQEDHSSCKEFKKFSYADLVKATNGFSPSNLVGSGKSGSVYRARFESEEHTVAIKVFKLDQLGVPKSFLAECESLRNTRHRNLVKVITACSTFDPSGHEFKALILEYMPNGSLESWLYPELNKYGLKSPLSLGSRITIAMDIASALDYLHNHCMPVVAHCDLKPSNVLLDDAMGARLADFGLAKFVHNFSHSCNNSSTSLLGPRGSIGYIAPEYGFGSKLSTEGDVYSYGIIILEMLTGKRPTDEMFTNGLNLHKFVEKAFPQKITEVLDPCIIPSSEDGHVFNNFDHGSNATDSVESCIEHLVKLGLLCSTETPKERPTMQDVYAEVITIKEAFAALHG</sequence>
<keyword evidence="13 25" id="KW-0547">Nucleotide-binding</keyword>
<evidence type="ECO:0000256" key="22">
    <source>
        <dbReference type="ARBA" id="ARBA00054320"/>
    </source>
</evidence>
<evidence type="ECO:0000256" key="26">
    <source>
        <dbReference type="SAM" id="MobiDB-lite"/>
    </source>
</evidence>
<evidence type="ECO:0000256" key="13">
    <source>
        <dbReference type="ARBA" id="ARBA00022741"/>
    </source>
</evidence>
<keyword evidence="16 27" id="KW-1133">Transmembrane helix</keyword>
<evidence type="ECO:0000259" key="28">
    <source>
        <dbReference type="PROSITE" id="PS50011"/>
    </source>
</evidence>
<evidence type="ECO:0000256" key="16">
    <source>
        <dbReference type="ARBA" id="ARBA00022989"/>
    </source>
</evidence>
<comment type="catalytic activity">
    <reaction evidence="21">
        <text>L-seryl-[protein] + ATP = O-phospho-L-seryl-[protein] + ADP + H(+)</text>
        <dbReference type="Rhea" id="RHEA:17989"/>
        <dbReference type="Rhea" id="RHEA-COMP:9863"/>
        <dbReference type="Rhea" id="RHEA-COMP:11604"/>
        <dbReference type="ChEBI" id="CHEBI:15378"/>
        <dbReference type="ChEBI" id="CHEBI:29999"/>
        <dbReference type="ChEBI" id="CHEBI:30616"/>
        <dbReference type="ChEBI" id="CHEBI:83421"/>
        <dbReference type="ChEBI" id="CHEBI:456216"/>
        <dbReference type="EC" id="2.7.11.1"/>
    </reaction>
</comment>
<evidence type="ECO:0000256" key="4">
    <source>
        <dbReference type="ARBA" id="ARBA00012513"/>
    </source>
</evidence>
<keyword evidence="5" id="KW-1003">Cell membrane</keyword>
<dbReference type="PANTHER" id="PTHR48056">
    <property type="entry name" value="LRR RECEPTOR-LIKE SERINE/THREONINE-PROTEIN KINASE-RELATED"/>
    <property type="match status" value="1"/>
</dbReference>
<organism evidence="29 30">
    <name type="scientific">Urochloa decumbens</name>
    <dbReference type="NCBI Taxonomy" id="240449"/>
    <lineage>
        <taxon>Eukaryota</taxon>
        <taxon>Viridiplantae</taxon>
        <taxon>Streptophyta</taxon>
        <taxon>Embryophyta</taxon>
        <taxon>Tracheophyta</taxon>
        <taxon>Spermatophyta</taxon>
        <taxon>Magnoliopsida</taxon>
        <taxon>Liliopsida</taxon>
        <taxon>Poales</taxon>
        <taxon>Poaceae</taxon>
        <taxon>PACMAD clade</taxon>
        <taxon>Panicoideae</taxon>
        <taxon>Panicodae</taxon>
        <taxon>Paniceae</taxon>
        <taxon>Melinidinae</taxon>
        <taxon>Urochloa</taxon>
    </lineage>
</organism>
<dbReference type="InterPro" id="IPR008271">
    <property type="entry name" value="Ser/Thr_kinase_AS"/>
</dbReference>
<dbReference type="PROSITE" id="PS00108">
    <property type="entry name" value="PROTEIN_KINASE_ST"/>
    <property type="match status" value="1"/>
</dbReference>
<dbReference type="AlphaFoldDB" id="A0ABC9DHH4"/>
<dbReference type="GO" id="GO:0005886">
    <property type="term" value="C:plasma membrane"/>
    <property type="evidence" value="ECO:0007669"/>
    <property type="project" value="UniProtKB-SubCell"/>
</dbReference>
<evidence type="ECO:0000256" key="2">
    <source>
        <dbReference type="ARBA" id="ARBA00004389"/>
    </source>
</evidence>
<evidence type="ECO:0000256" key="6">
    <source>
        <dbReference type="ARBA" id="ARBA00022527"/>
    </source>
</evidence>
<evidence type="ECO:0000256" key="19">
    <source>
        <dbReference type="ARBA" id="ARBA00023180"/>
    </source>
</evidence>
<dbReference type="PROSITE" id="PS00107">
    <property type="entry name" value="PROTEIN_KINASE_ATP"/>
    <property type="match status" value="1"/>
</dbReference>
<dbReference type="FunFam" id="3.80.10.10:FF:000288">
    <property type="entry name" value="LRR receptor-like serine/threonine-protein kinase EFR"/>
    <property type="match status" value="1"/>
</dbReference>
<dbReference type="GO" id="GO:0005524">
    <property type="term" value="F:ATP binding"/>
    <property type="evidence" value="ECO:0007669"/>
    <property type="project" value="UniProtKB-UniRule"/>
</dbReference>
<feature type="transmembrane region" description="Helical" evidence="27">
    <location>
        <begin position="44"/>
        <end position="63"/>
    </location>
</feature>
<evidence type="ECO:0000256" key="18">
    <source>
        <dbReference type="ARBA" id="ARBA00023170"/>
    </source>
</evidence>
<dbReference type="Gene3D" id="3.30.200.20">
    <property type="entry name" value="Phosphorylase Kinase, domain 1"/>
    <property type="match status" value="1"/>
</dbReference>
<dbReference type="Pfam" id="PF08263">
    <property type="entry name" value="LRRNT_2"/>
    <property type="match status" value="1"/>
</dbReference>
<keyword evidence="12" id="KW-0677">Repeat</keyword>
<dbReference type="GO" id="GO:0005789">
    <property type="term" value="C:endoplasmic reticulum membrane"/>
    <property type="evidence" value="ECO:0007669"/>
    <property type="project" value="UniProtKB-SubCell"/>
</dbReference>
<dbReference type="FunFam" id="1.10.510.10:FF:000358">
    <property type="entry name" value="Putative leucine-rich repeat receptor-like serine/threonine-protein kinase"/>
    <property type="match status" value="1"/>
</dbReference>
<evidence type="ECO:0000256" key="8">
    <source>
        <dbReference type="ARBA" id="ARBA00022614"/>
    </source>
</evidence>
<keyword evidence="9" id="KW-0808">Transferase</keyword>
<comment type="catalytic activity">
    <reaction evidence="20">
        <text>L-threonyl-[protein] + ATP = O-phospho-L-threonyl-[protein] + ADP + H(+)</text>
        <dbReference type="Rhea" id="RHEA:46608"/>
        <dbReference type="Rhea" id="RHEA-COMP:11060"/>
        <dbReference type="Rhea" id="RHEA-COMP:11605"/>
        <dbReference type="ChEBI" id="CHEBI:15378"/>
        <dbReference type="ChEBI" id="CHEBI:30013"/>
        <dbReference type="ChEBI" id="CHEBI:30616"/>
        <dbReference type="ChEBI" id="CHEBI:61977"/>
        <dbReference type="ChEBI" id="CHEBI:456216"/>
        <dbReference type="EC" id="2.7.11.1"/>
    </reaction>
</comment>
<evidence type="ECO:0000256" key="23">
    <source>
        <dbReference type="ARBA" id="ARBA00056628"/>
    </source>
</evidence>
<keyword evidence="8" id="KW-0433">Leucine-rich repeat</keyword>
<comment type="similarity">
    <text evidence="3">Belongs to the protein kinase superfamily. Ser/Thr protein kinase family.</text>
</comment>
<dbReference type="PROSITE" id="PS50011">
    <property type="entry name" value="PROTEIN_KINASE_DOM"/>
    <property type="match status" value="1"/>
</dbReference>
<dbReference type="InterPro" id="IPR032675">
    <property type="entry name" value="LRR_dom_sf"/>
</dbReference>
<evidence type="ECO:0000256" key="12">
    <source>
        <dbReference type="ARBA" id="ARBA00022737"/>
    </source>
</evidence>
<feature type="domain" description="Protein kinase" evidence="28">
    <location>
        <begin position="832"/>
        <end position="1142"/>
    </location>
</feature>
<evidence type="ECO:0000256" key="15">
    <source>
        <dbReference type="ARBA" id="ARBA00022840"/>
    </source>
</evidence>
<reference evidence="29" key="1">
    <citation type="submission" date="2024-10" db="EMBL/GenBank/DDBJ databases">
        <authorList>
            <person name="Ryan C."/>
        </authorList>
    </citation>
    <scope>NUCLEOTIDE SEQUENCE [LARGE SCALE GENOMIC DNA]</scope>
</reference>
<dbReference type="PANTHER" id="PTHR48056:SF83">
    <property type="entry name" value="LRR RECEPTOR-LIKE SERINE_THREONINE-PROTEIN KINASE FLS2"/>
    <property type="match status" value="1"/>
</dbReference>
<evidence type="ECO:0000256" key="17">
    <source>
        <dbReference type="ARBA" id="ARBA00023136"/>
    </source>
</evidence>
<evidence type="ECO:0000256" key="25">
    <source>
        <dbReference type="PROSITE-ProRule" id="PRU10141"/>
    </source>
</evidence>
<dbReference type="InterPro" id="IPR013210">
    <property type="entry name" value="LRR_N_plant-typ"/>
</dbReference>
<dbReference type="Pfam" id="PF00069">
    <property type="entry name" value="Pkinase"/>
    <property type="match status" value="1"/>
</dbReference>
<keyword evidence="18" id="KW-0675">Receptor</keyword>
<dbReference type="SMART" id="SM00220">
    <property type="entry name" value="S_TKc"/>
    <property type="match status" value="1"/>
</dbReference>
<keyword evidence="10 27" id="KW-0812">Transmembrane</keyword>
<protein>
    <recommendedName>
        <fullName evidence="24">Receptor kinase-like protein Xa21</fullName>
        <ecNumber evidence="4">2.7.11.1</ecNumber>
    </recommendedName>
</protein>
<dbReference type="InterPro" id="IPR017441">
    <property type="entry name" value="Protein_kinase_ATP_BS"/>
</dbReference>
<comment type="function">
    <text evidence="22">Receptor kinase that detects X.oryzae pv. oryzae protein Ax21 to promote innate immunity. Following X.oryzae pv. oryzae protein Ax21 detection, undergoes cleavage, releasing the processed protein kinase Xa21 chain.</text>
</comment>
<evidence type="ECO:0000256" key="7">
    <source>
        <dbReference type="ARBA" id="ARBA00022553"/>
    </source>
</evidence>
<evidence type="ECO:0000313" key="30">
    <source>
        <dbReference type="Proteomes" id="UP001497457"/>
    </source>
</evidence>
<evidence type="ECO:0000256" key="1">
    <source>
        <dbReference type="ARBA" id="ARBA00004251"/>
    </source>
</evidence>
<comment type="function">
    <text evidence="23">The processed protein kinase Xa21 chain released by protein cleavage after X.oryzae pv. oryzae protein Ax21 detection translocates into the nucleus where it can bind and regulate WRKY62, a transcription factor. Confers resistance to the bacterial pathogen X.oryzae pv. oryzae (Xoo).</text>
</comment>
<evidence type="ECO:0000256" key="27">
    <source>
        <dbReference type="SAM" id="Phobius"/>
    </source>
</evidence>
<evidence type="ECO:0000256" key="9">
    <source>
        <dbReference type="ARBA" id="ARBA00022679"/>
    </source>
</evidence>
<keyword evidence="7" id="KW-0597">Phosphoprotein</keyword>
<dbReference type="FunFam" id="3.80.10.10:FF:000095">
    <property type="entry name" value="LRR receptor-like serine/threonine-protein kinase GSO1"/>
    <property type="match status" value="1"/>
</dbReference>
<dbReference type="EMBL" id="OZ075143">
    <property type="protein sequence ID" value="CAL5039132.1"/>
    <property type="molecule type" value="Genomic_DNA"/>
</dbReference>
<dbReference type="InterPro" id="IPR001611">
    <property type="entry name" value="Leu-rich_rpt"/>
</dbReference>
<accession>A0ABC9DHH4</accession>
<keyword evidence="14" id="KW-0418">Kinase</keyword>
<dbReference type="Proteomes" id="UP001497457">
    <property type="component" value="Chromosome 33rd"/>
</dbReference>
<dbReference type="Pfam" id="PF13855">
    <property type="entry name" value="LRR_8"/>
    <property type="match status" value="4"/>
</dbReference>
<evidence type="ECO:0000256" key="24">
    <source>
        <dbReference type="ARBA" id="ARBA00072040"/>
    </source>
</evidence>
<dbReference type="FunFam" id="3.80.10.10:FF:000275">
    <property type="entry name" value="Leucine-rich repeat receptor-like protein kinase"/>
    <property type="match status" value="1"/>
</dbReference>
<evidence type="ECO:0000256" key="3">
    <source>
        <dbReference type="ARBA" id="ARBA00008684"/>
    </source>
</evidence>
<evidence type="ECO:0000256" key="21">
    <source>
        <dbReference type="ARBA" id="ARBA00048679"/>
    </source>
</evidence>
<dbReference type="InterPro" id="IPR050647">
    <property type="entry name" value="Plant_LRR-RLKs"/>
</dbReference>
<dbReference type="SUPFAM" id="SSF56112">
    <property type="entry name" value="Protein kinase-like (PK-like)"/>
    <property type="match status" value="1"/>
</dbReference>
<name>A0ABC9DHH4_9POAL</name>
<keyword evidence="11" id="KW-0732">Signal</keyword>
<dbReference type="Pfam" id="PF00560">
    <property type="entry name" value="LRR_1"/>
    <property type="match status" value="7"/>
</dbReference>
<feature type="binding site" evidence="25">
    <location>
        <position position="861"/>
    </location>
    <ligand>
        <name>ATP</name>
        <dbReference type="ChEBI" id="CHEBI:30616"/>
    </ligand>
</feature>
<feature type="region of interest" description="Disordered" evidence="26">
    <location>
        <begin position="1"/>
        <end position="20"/>
    </location>
</feature>
<dbReference type="EC" id="2.7.11.1" evidence="4"/>
<comment type="subcellular location">
    <subcellularLocation>
        <location evidence="1">Cell membrane</location>
        <topology evidence="1">Single-pass type I membrane protein</topology>
    </subcellularLocation>
    <subcellularLocation>
        <location evidence="2">Endoplasmic reticulum membrane</location>
        <topology evidence="2">Single-pass membrane protein</topology>
    </subcellularLocation>
</comment>
<feature type="compositionally biased region" description="Basic and acidic residues" evidence="26">
    <location>
        <begin position="1"/>
        <end position="11"/>
    </location>
</feature>
<dbReference type="GO" id="GO:0004674">
    <property type="term" value="F:protein serine/threonine kinase activity"/>
    <property type="evidence" value="ECO:0007669"/>
    <property type="project" value="UniProtKB-KW"/>
</dbReference>
<dbReference type="SUPFAM" id="SSF52047">
    <property type="entry name" value="RNI-like"/>
    <property type="match status" value="1"/>
</dbReference>
<keyword evidence="19" id="KW-0325">Glycoprotein</keyword>
<evidence type="ECO:0000256" key="11">
    <source>
        <dbReference type="ARBA" id="ARBA00022729"/>
    </source>
</evidence>
<evidence type="ECO:0000313" key="29">
    <source>
        <dbReference type="EMBL" id="CAL5039132.1"/>
    </source>
</evidence>
<evidence type="ECO:0000256" key="14">
    <source>
        <dbReference type="ARBA" id="ARBA00022777"/>
    </source>
</evidence>
<dbReference type="SMART" id="SM00369">
    <property type="entry name" value="LRR_TYP"/>
    <property type="match status" value="11"/>
</dbReference>
<proteinExistence type="inferred from homology"/>
<keyword evidence="30" id="KW-1185">Reference proteome</keyword>
<dbReference type="InterPro" id="IPR000719">
    <property type="entry name" value="Prot_kinase_dom"/>
</dbReference>